<evidence type="ECO:0000256" key="1">
    <source>
        <dbReference type="SAM" id="SignalP"/>
    </source>
</evidence>
<evidence type="ECO:0000313" key="3">
    <source>
        <dbReference type="Proteomes" id="UP001285855"/>
    </source>
</evidence>
<evidence type="ECO:0000313" key="2">
    <source>
        <dbReference type="EMBL" id="MDY2586435.1"/>
    </source>
</evidence>
<keyword evidence="3" id="KW-1185">Reference proteome</keyword>
<feature type="chain" id="PRO_5045136374" description="Lipoprotein" evidence="1">
    <location>
        <begin position="23"/>
        <end position="147"/>
    </location>
</feature>
<evidence type="ECO:0008006" key="4">
    <source>
        <dbReference type="Google" id="ProtNLM"/>
    </source>
</evidence>
<gene>
    <name evidence="2" type="ORF">SNF14_03745</name>
</gene>
<comment type="caution">
    <text evidence="2">The sequence shown here is derived from an EMBL/GenBank/DDBJ whole genome shotgun (WGS) entry which is preliminary data.</text>
</comment>
<dbReference type="Proteomes" id="UP001285855">
    <property type="component" value="Unassembled WGS sequence"/>
</dbReference>
<dbReference type="PROSITE" id="PS51257">
    <property type="entry name" value="PROKAR_LIPOPROTEIN"/>
    <property type="match status" value="1"/>
</dbReference>
<accession>A0ABU5EJB0</accession>
<keyword evidence="1" id="KW-0732">Signal</keyword>
<dbReference type="EMBL" id="JAXDAE010000002">
    <property type="protein sequence ID" value="MDY2586435.1"/>
    <property type="molecule type" value="Genomic_DNA"/>
</dbReference>
<sequence length="147" mass="16802">MKKYAFLFLVSVAFLTSCSVENDDPVVRTEFMPIVNVAVPDHFVQGQTHEILMSYVKPNSCYVFNNIIFDIEGHERTVSILNTVYENENCTPQDELTTVSFDLTVSGDDVYLFKFYQGKDEYGVDQYHLVEVPVVNGRNIDLTNNIN</sequence>
<name>A0ABU5EJB0_9FLAO</name>
<proteinExistence type="predicted"/>
<dbReference type="RefSeq" id="WP_320554805.1">
    <property type="nucleotide sequence ID" value="NZ_JAXDAE010000002.1"/>
</dbReference>
<reference evidence="2 3" key="1">
    <citation type="submission" date="2023-11" db="EMBL/GenBank/DDBJ databases">
        <title>Winogradskyella pelagius sp. nov., isolated from coastal sediment.</title>
        <authorList>
            <person name="Li F."/>
        </authorList>
    </citation>
    <scope>NUCLEOTIDE SEQUENCE [LARGE SCALE GENOMIC DNA]</scope>
    <source>
        <strain evidence="2 3">KCTC 23502</strain>
    </source>
</reference>
<organism evidence="2 3">
    <name type="scientific">Winogradskyella aquimaris</name>
    <dbReference type="NCBI Taxonomy" id="864074"/>
    <lineage>
        <taxon>Bacteria</taxon>
        <taxon>Pseudomonadati</taxon>
        <taxon>Bacteroidota</taxon>
        <taxon>Flavobacteriia</taxon>
        <taxon>Flavobacteriales</taxon>
        <taxon>Flavobacteriaceae</taxon>
        <taxon>Winogradskyella</taxon>
    </lineage>
</organism>
<protein>
    <recommendedName>
        <fullName evidence="4">Lipoprotein</fullName>
    </recommendedName>
</protein>
<feature type="signal peptide" evidence="1">
    <location>
        <begin position="1"/>
        <end position="22"/>
    </location>
</feature>